<dbReference type="SUPFAM" id="SSF49299">
    <property type="entry name" value="PKD domain"/>
    <property type="match status" value="1"/>
</dbReference>
<keyword evidence="12" id="KW-1185">Reference proteome</keyword>
<dbReference type="Proteomes" id="UP000184212">
    <property type="component" value="Unassembled WGS sequence"/>
</dbReference>
<dbReference type="InterPro" id="IPR012938">
    <property type="entry name" value="Glc/Sorbosone_DH"/>
</dbReference>
<dbReference type="CDD" id="cd00146">
    <property type="entry name" value="PKD"/>
    <property type="match status" value="1"/>
</dbReference>
<evidence type="ECO:0000313" key="12">
    <source>
        <dbReference type="Proteomes" id="UP000184212"/>
    </source>
</evidence>
<evidence type="ECO:0000256" key="5">
    <source>
        <dbReference type="ARBA" id="ARBA00023004"/>
    </source>
</evidence>
<dbReference type="InterPro" id="IPR036909">
    <property type="entry name" value="Cyt_c-like_dom_sf"/>
</dbReference>
<feature type="signal peptide" evidence="8">
    <location>
        <begin position="1"/>
        <end position="26"/>
    </location>
</feature>
<dbReference type="EMBL" id="FQWQ01000002">
    <property type="protein sequence ID" value="SHH19083.1"/>
    <property type="molecule type" value="Genomic_DNA"/>
</dbReference>
<dbReference type="InterPro" id="IPR000601">
    <property type="entry name" value="PKD_dom"/>
</dbReference>
<dbReference type="SUPFAM" id="SSF50952">
    <property type="entry name" value="Soluble quinoprotein glucose dehydrogenase"/>
    <property type="match status" value="1"/>
</dbReference>
<keyword evidence="2 6" id="KW-0349">Heme</keyword>
<dbReference type="Pfam" id="PF00034">
    <property type="entry name" value="Cytochrom_C"/>
    <property type="match status" value="1"/>
</dbReference>
<dbReference type="Gene3D" id="1.10.760.10">
    <property type="entry name" value="Cytochrome c-like domain"/>
    <property type="match status" value="1"/>
</dbReference>
<evidence type="ECO:0000256" key="3">
    <source>
        <dbReference type="ARBA" id="ARBA00022723"/>
    </source>
</evidence>
<feature type="binding site" description="covalent" evidence="6">
    <location>
        <position position="699"/>
    </location>
    <ligand>
        <name>heme c</name>
        <dbReference type="ChEBI" id="CHEBI:61717"/>
    </ligand>
</feature>
<dbReference type="InterPro" id="IPR013783">
    <property type="entry name" value="Ig-like_fold"/>
</dbReference>
<dbReference type="PRINTS" id="PR00606">
    <property type="entry name" value="CYTCHROMECID"/>
</dbReference>
<feature type="chain" id="PRO_5013313909" evidence="8">
    <location>
        <begin position="27"/>
        <end position="916"/>
    </location>
</feature>
<dbReference type="PANTHER" id="PTHR19328:SF75">
    <property type="entry name" value="ALDOSE SUGAR DEHYDROGENASE YLII"/>
    <property type="match status" value="1"/>
</dbReference>
<dbReference type="InterPro" id="IPR011041">
    <property type="entry name" value="Quinoprot_gluc/sorb_DH_b-prop"/>
</dbReference>
<proteinExistence type="predicted"/>
<dbReference type="GO" id="GO:0020037">
    <property type="term" value="F:heme binding"/>
    <property type="evidence" value="ECO:0007669"/>
    <property type="project" value="InterPro"/>
</dbReference>
<dbReference type="Pfam" id="PF18911">
    <property type="entry name" value="PKD_4"/>
    <property type="match status" value="1"/>
</dbReference>
<keyword evidence="4" id="KW-0249">Electron transport</keyword>
<dbReference type="PROSITE" id="PS50093">
    <property type="entry name" value="PKD"/>
    <property type="match status" value="1"/>
</dbReference>
<dbReference type="Gene3D" id="2.60.40.10">
    <property type="entry name" value="Immunoglobulins"/>
    <property type="match status" value="1"/>
</dbReference>
<dbReference type="InterPro" id="IPR035986">
    <property type="entry name" value="PKD_dom_sf"/>
</dbReference>
<feature type="domain" description="Cytochrome c" evidence="10">
    <location>
        <begin position="636"/>
        <end position="721"/>
    </location>
</feature>
<keyword evidence="3 6" id="KW-0479">Metal-binding</keyword>
<comment type="PTM">
    <text evidence="6">Binds 1 heme c group covalently per subunit.</text>
</comment>
<dbReference type="CDD" id="cd04084">
    <property type="entry name" value="CBM6_xylanase-like"/>
    <property type="match status" value="1"/>
</dbReference>
<protein>
    <submittedName>
        <fullName evidence="11">Cytochrome c</fullName>
    </submittedName>
</protein>
<keyword evidence="5 6" id="KW-0408">Iron</keyword>
<sequence>MKFKPPQTMHKILSALVLLVATTAGAQTPDENRFEKVVLTQGLNEPLEMAILPDERVLLIERHGLIKLYEPTLKKISVIATIPVSTKYNPDAKGVQAEAEDGLLGLTLDPAFATNGWIYLYYSPTGKTPVNVVARYKMTGNKIDLASKKVILEVPVQRDECCHTGGSMDWDAQGNLYLSTGDNTSPRASDGYAPIDERAGRTPFDAQRSSANTNDLRGKVLRIHPEPAGTYTIPEGNLFAKGTELTKPEIYTMGHRNPYRIAVDKHSGYLFWGDVGPDAGKDSTGLGPTAEDEFNIAKAPGNFGWPYFVGDNKAYWDFDFETKKSGEQFVADKPVNNSPNNTGLKELPPAQKATIWYTPGSSNRFPLLGSGGRSAMAGPMYHAGDFKNARRAFPAYYDNKWFIYEWMRDWIIVVTLNDKGNYSRMERFLPNLKLDHPIDMAFGPNGDLYLLEYGQGWFMGNPESKLVRIEYNGGNRKPVVVASASTSAGAIPLQVTFSSEGTKDYDNDTLRYEWKITNAQGAPVATLTEANASFAFKVPGNYKVKLKVTDTKGLSAAKEFAISAGNEPPVVSLSLAGSNQSFFFPNQKIAYEVKVSDKEDGSLDDKRIAASSVRITANYQDGEGSPQPAGHQEAPVTFMAGKSLMARSDCKACHFENKKSIGPAFFDVATKYKPTADNINLLSSKVIKGGSGVWGDVAMAPHPDIGLPEAKQIVQYILSLSSVKKPEPTLPVKGEVTVKIPEGVDPTKGVYRMSASYKDKGFNGVKAIASEQTITLRSPTILFGNADEASPNIMRFKMGDSNLLIVTAPNTYASFKKIDMTGVKNLYFAVTAPVEQLNSMGGIIEVHTGSADGPLIGQTEFIQPSNEPIAMMSKSMPVPHRVAVNSSGMNDLFFVFKNDKATGALYIPLSVTFSAE</sequence>
<reference evidence="11 12" key="1">
    <citation type="submission" date="2016-11" db="EMBL/GenBank/DDBJ databases">
        <authorList>
            <person name="Jaros S."/>
            <person name="Januszkiewicz K."/>
            <person name="Wedrychowicz H."/>
        </authorList>
    </citation>
    <scope>NUCLEOTIDE SEQUENCE [LARGE SCALE GENOMIC DNA]</scope>
    <source>
        <strain evidence="11 12">DSM 24574</strain>
    </source>
</reference>
<dbReference type="STRING" id="947013.SAMN04488109_3089"/>
<evidence type="ECO:0000313" key="11">
    <source>
        <dbReference type="EMBL" id="SHH19083.1"/>
    </source>
</evidence>
<feature type="binding site" description="covalent" evidence="6">
    <location>
        <position position="650"/>
    </location>
    <ligand>
        <name>heme c</name>
        <dbReference type="ChEBI" id="CHEBI:61717"/>
    </ligand>
</feature>
<evidence type="ECO:0000256" key="6">
    <source>
        <dbReference type="PIRSR" id="PIRSR602324-1"/>
    </source>
</evidence>
<dbReference type="GO" id="GO:0005506">
    <property type="term" value="F:iron ion binding"/>
    <property type="evidence" value="ECO:0007669"/>
    <property type="project" value="InterPro"/>
</dbReference>
<name>A0A1M5QZW1_9BACT</name>
<feature type="domain" description="PKD" evidence="9">
    <location>
        <begin position="478"/>
        <end position="564"/>
    </location>
</feature>
<dbReference type="AlphaFoldDB" id="A0A1M5QZW1"/>
<dbReference type="PANTHER" id="PTHR19328">
    <property type="entry name" value="HEDGEHOG-INTERACTING PROTEIN"/>
    <property type="match status" value="1"/>
</dbReference>
<keyword evidence="1" id="KW-0813">Transport</keyword>
<evidence type="ECO:0000256" key="4">
    <source>
        <dbReference type="ARBA" id="ARBA00022982"/>
    </source>
</evidence>
<evidence type="ECO:0000256" key="7">
    <source>
        <dbReference type="SAM" id="MobiDB-lite"/>
    </source>
</evidence>
<evidence type="ECO:0000256" key="1">
    <source>
        <dbReference type="ARBA" id="ARBA00022448"/>
    </source>
</evidence>
<gene>
    <name evidence="11" type="ORF">SAMN04488109_3089</name>
</gene>
<evidence type="ECO:0000259" key="9">
    <source>
        <dbReference type="PROSITE" id="PS50093"/>
    </source>
</evidence>
<evidence type="ECO:0000256" key="2">
    <source>
        <dbReference type="ARBA" id="ARBA00022617"/>
    </source>
</evidence>
<evidence type="ECO:0000259" key="10">
    <source>
        <dbReference type="PROSITE" id="PS51007"/>
    </source>
</evidence>
<evidence type="ECO:0000256" key="8">
    <source>
        <dbReference type="SAM" id="SignalP"/>
    </source>
</evidence>
<organism evidence="11 12">
    <name type="scientific">Chryseolinea serpens</name>
    <dbReference type="NCBI Taxonomy" id="947013"/>
    <lineage>
        <taxon>Bacteria</taxon>
        <taxon>Pseudomonadati</taxon>
        <taxon>Bacteroidota</taxon>
        <taxon>Cytophagia</taxon>
        <taxon>Cytophagales</taxon>
        <taxon>Fulvivirgaceae</taxon>
        <taxon>Chryseolinea</taxon>
    </lineage>
</organism>
<dbReference type="SUPFAM" id="SSF46626">
    <property type="entry name" value="Cytochrome c"/>
    <property type="match status" value="1"/>
</dbReference>
<keyword evidence="8" id="KW-0732">Signal</keyword>
<dbReference type="Pfam" id="PF07995">
    <property type="entry name" value="GSDH"/>
    <property type="match status" value="1"/>
</dbReference>
<feature type="binding site" description="covalent" evidence="6">
    <location>
        <position position="654"/>
    </location>
    <ligand>
        <name>heme c</name>
        <dbReference type="ChEBI" id="CHEBI:61717"/>
    </ligand>
</feature>
<feature type="region of interest" description="Disordered" evidence="7">
    <location>
        <begin position="181"/>
        <end position="211"/>
    </location>
</feature>
<dbReference type="InterPro" id="IPR022409">
    <property type="entry name" value="PKD/Chitinase_dom"/>
</dbReference>
<dbReference type="InterPro" id="IPR011042">
    <property type="entry name" value="6-blade_b-propeller_TolB-like"/>
</dbReference>
<dbReference type="PROSITE" id="PS51007">
    <property type="entry name" value="CYTC"/>
    <property type="match status" value="1"/>
</dbReference>
<dbReference type="GO" id="GO:0009055">
    <property type="term" value="F:electron transfer activity"/>
    <property type="evidence" value="ECO:0007669"/>
    <property type="project" value="InterPro"/>
</dbReference>
<dbReference type="Gene3D" id="2.60.120.260">
    <property type="entry name" value="Galactose-binding domain-like"/>
    <property type="match status" value="1"/>
</dbReference>
<dbReference type="SMART" id="SM00089">
    <property type="entry name" value="PKD"/>
    <property type="match status" value="1"/>
</dbReference>
<dbReference type="InterPro" id="IPR002324">
    <property type="entry name" value="Cyt_c_ID"/>
</dbReference>
<accession>A0A1M5QZW1</accession>
<dbReference type="Gene3D" id="2.120.10.30">
    <property type="entry name" value="TolB, C-terminal domain"/>
    <property type="match status" value="1"/>
</dbReference>
<dbReference type="InterPro" id="IPR009056">
    <property type="entry name" value="Cyt_c-like_dom"/>
</dbReference>